<proteinExistence type="predicted"/>
<sequence length="53" mass="6080">MDFLYRTYVKQSFLKNVGTNTIFPKGIILQNCKVGLICGDSYIANFIVKFKTQ</sequence>
<gene>
    <name evidence="1" type="ORF">LEP1GSC059_0524</name>
</gene>
<reference evidence="1 2" key="1">
    <citation type="submission" date="2013-05" db="EMBL/GenBank/DDBJ databases">
        <authorList>
            <person name="Harkins D.M."/>
            <person name="Durkin A.S."/>
            <person name="Brinkac L.M."/>
            <person name="Haft D.H."/>
            <person name="Selengut J.D."/>
            <person name="Sanka R."/>
            <person name="DePew J."/>
            <person name="Purushe J."/>
            <person name="Hartskeerl R.A."/>
            <person name="Ahmed A."/>
            <person name="van der Linden H."/>
            <person name="Goris M.G.A."/>
            <person name="Vinetz J.M."/>
            <person name="Sutton G.G."/>
            <person name="Nierman W.C."/>
            <person name="Fouts D.E."/>
        </authorList>
    </citation>
    <scope>NUCLEOTIDE SEQUENCE [LARGE SCALE GENOMIC DNA]</scope>
    <source>
        <strain evidence="1 2">CZ214</strain>
    </source>
</reference>
<comment type="caution">
    <text evidence="1">The sequence shown here is derived from an EMBL/GenBank/DDBJ whole genome shotgun (WGS) entry which is preliminary data.</text>
</comment>
<dbReference type="AlphaFoldDB" id="T0H236"/>
<dbReference type="EMBL" id="AKWY02000004">
    <property type="protein sequence ID" value="EQA73461.1"/>
    <property type="molecule type" value="Genomic_DNA"/>
</dbReference>
<evidence type="ECO:0000313" key="1">
    <source>
        <dbReference type="EMBL" id="EQA73461.1"/>
    </source>
</evidence>
<evidence type="ECO:0000313" key="2">
    <source>
        <dbReference type="Proteomes" id="UP000015442"/>
    </source>
</evidence>
<name>T0H236_9LEPT</name>
<protein>
    <submittedName>
        <fullName evidence="1">Uncharacterized protein</fullName>
    </submittedName>
</protein>
<organism evidence="1 2">
    <name type="scientific">Leptospira noguchii serovar Panama str. CZ214</name>
    <dbReference type="NCBI Taxonomy" id="1001595"/>
    <lineage>
        <taxon>Bacteria</taxon>
        <taxon>Pseudomonadati</taxon>
        <taxon>Spirochaetota</taxon>
        <taxon>Spirochaetia</taxon>
        <taxon>Leptospirales</taxon>
        <taxon>Leptospiraceae</taxon>
        <taxon>Leptospira</taxon>
    </lineage>
</organism>
<accession>T0H236</accession>
<dbReference type="Proteomes" id="UP000015442">
    <property type="component" value="Unassembled WGS sequence"/>
</dbReference>